<gene>
    <name evidence="2" type="ORF">GWK47_011469</name>
</gene>
<feature type="region of interest" description="Disordered" evidence="1">
    <location>
        <begin position="143"/>
        <end position="164"/>
    </location>
</feature>
<dbReference type="Proteomes" id="UP000770661">
    <property type="component" value="Unassembled WGS sequence"/>
</dbReference>
<dbReference type="EMBL" id="JACEEZ010019504">
    <property type="protein sequence ID" value="KAG0715645.1"/>
    <property type="molecule type" value="Genomic_DNA"/>
</dbReference>
<dbReference type="AlphaFoldDB" id="A0A8J4XWJ8"/>
<name>A0A8J4XWJ8_CHIOP</name>
<sequence>MPLAVSSKEAAIQRPPLSSPRNIDDKEGGVLCRQKIPVLCTCWRLDGATVASSGNVNKQAHKAHMATDTPDARMLPVASRYCYCMCDKKRRKHPGVRLQLFPKDARRCLVMPRVPGGKPRENILKEVFSSACSRVELLLRPTPAPSACPSAQWLPKGPEERPQG</sequence>
<accession>A0A8J4XWJ8</accession>
<organism evidence="2 3">
    <name type="scientific">Chionoecetes opilio</name>
    <name type="common">Atlantic snow crab</name>
    <name type="synonym">Cancer opilio</name>
    <dbReference type="NCBI Taxonomy" id="41210"/>
    <lineage>
        <taxon>Eukaryota</taxon>
        <taxon>Metazoa</taxon>
        <taxon>Ecdysozoa</taxon>
        <taxon>Arthropoda</taxon>
        <taxon>Crustacea</taxon>
        <taxon>Multicrustacea</taxon>
        <taxon>Malacostraca</taxon>
        <taxon>Eumalacostraca</taxon>
        <taxon>Eucarida</taxon>
        <taxon>Decapoda</taxon>
        <taxon>Pleocyemata</taxon>
        <taxon>Brachyura</taxon>
        <taxon>Eubrachyura</taxon>
        <taxon>Majoidea</taxon>
        <taxon>Majidae</taxon>
        <taxon>Chionoecetes</taxon>
    </lineage>
</organism>
<protein>
    <submittedName>
        <fullName evidence="2">Uncharacterized protein</fullName>
    </submittedName>
</protein>
<evidence type="ECO:0000313" key="2">
    <source>
        <dbReference type="EMBL" id="KAG0715645.1"/>
    </source>
</evidence>
<proteinExistence type="predicted"/>
<comment type="caution">
    <text evidence="2">The sequence shown here is derived from an EMBL/GenBank/DDBJ whole genome shotgun (WGS) entry which is preliminary data.</text>
</comment>
<feature type="region of interest" description="Disordered" evidence="1">
    <location>
        <begin position="1"/>
        <end position="24"/>
    </location>
</feature>
<evidence type="ECO:0000313" key="3">
    <source>
        <dbReference type="Proteomes" id="UP000770661"/>
    </source>
</evidence>
<keyword evidence="3" id="KW-1185">Reference proteome</keyword>
<evidence type="ECO:0000256" key="1">
    <source>
        <dbReference type="SAM" id="MobiDB-lite"/>
    </source>
</evidence>
<reference evidence="2" key="1">
    <citation type="submission" date="2020-07" db="EMBL/GenBank/DDBJ databases">
        <title>The High-quality genome of the commercially important snow crab, Chionoecetes opilio.</title>
        <authorList>
            <person name="Jeong J.-H."/>
            <person name="Ryu S."/>
        </authorList>
    </citation>
    <scope>NUCLEOTIDE SEQUENCE</scope>
    <source>
        <strain evidence="2">MADBK_172401_WGS</strain>
        <tissue evidence="2">Digestive gland</tissue>
    </source>
</reference>